<keyword evidence="1" id="KW-0812">Transmembrane</keyword>
<dbReference type="KEGG" id="hpel:HZS54_24900"/>
<evidence type="ECO:0000313" key="2">
    <source>
        <dbReference type="EMBL" id="QLH84682.1"/>
    </source>
</evidence>
<organism evidence="2 3">
    <name type="scientific">Halosimplex pelagicum</name>
    <dbReference type="NCBI Taxonomy" id="869886"/>
    <lineage>
        <taxon>Archaea</taxon>
        <taxon>Methanobacteriati</taxon>
        <taxon>Methanobacteriota</taxon>
        <taxon>Stenosarchaea group</taxon>
        <taxon>Halobacteria</taxon>
        <taxon>Halobacteriales</taxon>
        <taxon>Haloarculaceae</taxon>
        <taxon>Halosimplex</taxon>
    </lineage>
</organism>
<keyword evidence="3" id="KW-1185">Reference proteome</keyword>
<protein>
    <recommendedName>
        <fullName evidence="4">Major facilitator superfamily (MFS) profile domain-containing protein</fullName>
    </recommendedName>
</protein>
<evidence type="ECO:0000313" key="3">
    <source>
        <dbReference type="Proteomes" id="UP000509346"/>
    </source>
</evidence>
<keyword evidence="1" id="KW-0472">Membrane</keyword>
<dbReference type="RefSeq" id="WP_179919760.1">
    <property type="nucleotide sequence ID" value="NZ_CP058909.1"/>
</dbReference>
<proteinExistence type="predicted"/>
<dbReference type="AlphaFoldDB" id="A0A7D5PE29"/>
<dbReference type="GeneID" id="56085903"/>
<evidence type="ECO:0000256" key="1">
    <source>
        <dbReference type="SAM" id="Phobius"/>
    </source>
</evidence>
<gene>
    <name evidence="2" type="ORF">HZS54_24900</name>
</gene>
<dbReference type="Proteomes" id="UP000509346">
    <property type="component" value="Chromosome"/>
</dbReference>
<reference evidence="2 3" key="1">
    <citation type="submission" date="2020-07" db="EMBL/GenBank/DDBJ databases">
        <title>Halosimplex litoreum sp. nov. and Halosimplex rubrum sp. nov., isolated from different salt environments.</title>
        <authorList>
            <person name="Cui H."/>
        </authorList>
    </citation>
    <scope>NUCLEOTIDE SEQUENCE [LARGE SCALE GENOMIC DNA]</scope>
    <source>
        <strain evidence="2 3">R2</strain>
    </source>
</reference>
<name>A0A7D5PE29_9EURY</name>
<feature type="transmembrane region" description="Helical" evidence="1">
    <location>
        <begin position="48"/>
        <end position="70"/>
    </location>
</feature>
<dbReference type="EMBL" id="CP058909">
    <property type="protein sequence ID" value="QLH84682.1"/>
    <property type="molecule type" value="Genomic_DNA"/>
</dbReference>
<evidence type="ECO:0008006" key="4">
    <source>
        <dbReference type="Google" id="ProtNLM"/>
    </source>
</evidence>
<keyword evidence="1" id="KW-1133">Transmembrane helix</keyword>
<feature type="transmembrane region" description="Helical" evidence="1">
    <location>
        <begin position="20"/>
        <end position="41"/>
    </location>
</feature>
<accession>A0A7D5PE29</accession>
<sequence>MDEVLEVAEVATDFGLGGVFRMILGLVGFLLVLGGLGLWLLTDMGLLVLPAVLLVVGVLLMVAPVVLFVVGDLL</sequence>